<proteinExistence type="predicted"/>
<gene>
    <name evidence="2" type="ORF">GCM10010517_76540</name>
</gene>
<evidence type="ECO:0000313" key="3">
    <source>
        <dbReference type="Proteomes" id="UP001500831"/>
    </source>
</evidence>
<dbReference type="EMBL" id="BAAAVI010000102">
    <property type="protein sequence ID" value="GAA2910069.1"/>
    <property type="molecule type" value="Genomic_DNA"/>
</dbReference>
<accession>A0ABN3WEC5</accession>
<feature type="signal peptide" evidence="1">
    <location>
        <begin position="1"/>
        <end position="29"/>
    </location>
</feature>
<dbReference type="Proteomes" id="UP001500831">
    <property type="component" value="Unassembled WGS sequence"/>
</dbReference>
<keyword evidence="1" id="KW-0732">Signal</keyword>
<protein>
    <recommendedName>
        <fullName evidence="4">PknH-like extracellular domain-containing protein</fullName>
    </recommendedName>
</protein>
<evidence type="ECO:0008006" key="4">
    <source>
        <dbReference type="Google" id="ProtNLM"/>
    </source>
</evidence>
<feature type="chain" id="PRO_5045078898" description="PknH-like extracellular domain-containing protein" evidence="1">
    <location>
        <begin position="30"/>
        <end position="220"/>
    </location>
</feature>
<sequence length="220" mass="23183">MIGTGRTAARVAVAGVTLAATFTGGAALAETGQATGQFPRNFLLYESQARKPVDDPTEEKWTISNKLSKNLGFFPCNLSKNTGSGRASARTVEFTAPLFYRGEQLVVYRSAGAARDAMAGLLAQAGSCKRVKSGPAVFTASAKPVSAGDQAVRVAIQGYDPKSGRPTIDGQRAVVVRKGRALAFYLLSGDYGKVRDSDFAEPLRDARKMAARVCSLPGVC</sequence>
<reference evidence="2 3" key="1">
    <citation type="journal article" date="2019" name="Int. J. Syst. Evol. Microbiol.">
        <title>The Global Catalogue of Microorganisms (GCM) 10K type strain sequencing project: providing services to taxonomists for standard genome sequencing and annotation.</title>
        <authorList>
            <consortium name="The Broad Institute Genomics Platform"/>
            <consortium name="The Broad Institute Genome Sequencing Center for Infectious Disease"/>
            <person name="Wu L."/>
            <person name="Ma J."/>
        </authorList>
    </citation>
    <scope>NUCLEOTIDE SEQUENCE [LARGE SCALE GENOMIC DNA]</scope>
    <source>
        <strain evidence="2 3">JCM 6242</strain>
    </source>
</reference>
<dbReference type="RefSeq" id="WP_344981702.1">
    <property type="nucleotide sequence ID" value="NZ_BAAAVI010000102.1"/>
</dbReference>
<name>A0ABN3WEC5_9ACTN</name>
<evidence type="ECO:0000313" key="2">
    <source>
        <dbReference type="EMBL" id="GAA2910069.1"/>
    </source>
</evidence>
<keyword evidence="3" id="KW-1185">Reference proteome</keyword>
<comment type="caution">
    <text evidence="2">The sequence shown here is derived from an EMBL/GenBank/DDBJ whole genome shotgun (WGS) entry which is preliminary data.</text>
</comment>
<organism evidence="2 3">
    <name type="scientific">Streptosporangium fragile</name>
    <dbReference type="NCBI Taxonomy" id="46186"/>
    <lineage>
        <taxon>Bacteria</taxon>
        <taxon>Bacillati</taxon>
        <taxon>Actinomycetota</taxon>
        <taxon>Actinomycetes</taxon>
        <taxon>Streptosporangiales</taxon>
        <taxon>Streptosporangiaceae</taxon>
        <taxon>Streptosporangium</taxon>
    </lineage>
</organism>
<evidence type="ECO:0000256" key="1">
    <source>
        <dbReference type="SAM" id="SignalP"/>
    </source>
</evidence>